<keyword evidence="1" id="KW-0853">WD repeat</keyword>
<feature type="compositionally biased region" description="Polar residues" evidence="2">
    <location>
        <begin position="648"/>
        <end position="660"/>
    </location>
</feature>
<evidence type="ECO:0000256" key="2">
    <source>
        <dbReference type="SAM" id="MobiDB-lite"/>
    </source>
</evidence>
<feature type="region of interest" description="Disordered" evidence="2">
    <location>
        <begin position="200"/>
        <end position="274"/>
    </location>
</feature>
<sequence>MDKSISSDGRNPSLSPTIASILGLREPLRIRPHGSTQKPHVVMRRVEVSEEVGDDGKKMKIVYYSLFASKRIEVKPGKEILLAIPDSIYNDTPLAFGGELPDIQKESEKKYENDTSGKDASTEAEEPVNQAVPPKMRKAWKARSLAGKETAELSAPGPSEPLPPPSRHVSVAVQAQLDYVSEGTQAQPSCSSQSVQASTITKSSSCQISPSYTSSSIQVEPPPVAPHVQPIDTALDSRRRSGKLLDLIDPSREATSSSVQVEPPPATSHVNQADCVTEERKRFVKLRKSIEAAQPPLNCKGPIDPTPRDADNVIVRQRSLSPMELDSPSSSPPHSPTGAVSIRTQSYDSLASSRAGSVPRQAEPTRSTTSDSRLAKLPSPSPLPASSSPHVAHRNTPVDDAKPIGPGTSTKPAQAKAQLSSLPLSEASSSTLQPPGMFLGKRGRSPPTGPRSLAGYDAGGTKEIPRVPAAPVPHATAGHSRGIPVAPAAFLTIPAIAPPTAPAALLSAASNSAANGTHGSQSNFKPIGTARPAIQTSAEWKPASFAPITPTPSPLGNPLGIRPSAPPPMRHGVSIKTNKPPKAPAVLSISKKPVVVGSAWPPGRNQAQTNSPSPSPATVTTSAGSTKPITPPDHAPLPVPTPPQSTPKNAGSNASSSATQLPGIVSYRSPSPEVTARALAPRQKSISATPVRFVSKGLHSSAAPSSSSSNIAAKVEPPKRPSPQVKVEEHSPLPQKPGKGNLADVLAGAGPTTAEFDHPPGLVIGNKLNESTVPTKAALPLAPVTVKHPLPPKPVTTVGPSPHKYEPSRPVIGVKRSAAMAARESDGTRKKSFKWSVVEPIHTTQVRPHGITGIREDTGVRGIAFNSNGSQFAVNCQDDTVRIWNSDSRMESAMLAHRAPVVSVAWMDDDAGIVSLSNNGIINKWVRLGQYNWHWAKILDSGRADDDPTCFAYMRDRIAVAYPRTGVKVWLWVKGTWQPQRSILRQNVTAIRFVDDGNALIGGTTDGVMWYCQVPNGTLRAYAFFKTKVYHLDVNVPGTHALVAHNGGQCHLVGIKEDDHRGKVERAYMLKDKNATYNFGAIFANADKSVLWGVLEGCALVWDRTTAEVACGLDHGDEVVQAVASFGAIAGSSKHCLVTGTKHGHLMWWPHSPTNVDSPRKRMKSADLD</sequence>
<dbReference type="AlphaFoldDB" id="A0A5C3MY13"/>
<name>A0A5C3MY13_9AGAM</name>
<accession>A0A5C3MY13</accession>
<feature type="compositionally biased region" description="Polar residues" evidence="2">
    <location>
        <begin position="342"/>
        <end position="355"/>
    </location>
</feature>
<dbReference type="InterPro" id="IPR001680">
    <property type="entry name" value="WD40_rpt"/>
</dbReference>
<dbReference type="SUPFAM" id="SSF50978">
    <property type="entry name" value="WD40 repeat-like"/>
    <property type="match status" value="1"/>
</dbReference>
<feature type="region of interest" description="Disordered" evidence="2">
    <location>
        <begin position="287"/>
        <end position="478"/>
    </location>
</feature>
<feature type="compositionally biased region" description="Low complexity" evidence="2">
    <location>
        <begin position="609"/>
        <end position="626"/>
    </location>
</feature>
<feature type="region of interest" description="Disordered" evidence="2">
    <location>
        <begin position="105"/>
        <end position="167"/>
    </location>
</feature>
<dbReference type="EMBL" id="ML213530">
    <property type="protein sequence ID" value="TFK46371.1"/>
    <property type="molecule type" value="Genomic_DNA"/>
</dbReference>
<feature type="region of interest" description="Disordered" evidence="2">
    <location>
        <begin position="544"/>
        <end position="669"/>
    </location>
</feature>
<evidence type="ECO:0000313" key="4">
    <source>
        <dbReference type="Proteomes" id="UP000305948"/>
    </source>
</evidence>
<dbReference type="Gene3D" id="2.130.10.10">
    <property type="entry name" value="YVTN repeat-like/Quinoprotein amine dehydrogenase"/>
    <property type="match status" value="2"/>
</dbReference>
<reference evidence="3 4" key="1">
    <citation type="journal article" date="2019" name="Nat. Ecol. Evol.">
        <title>Megaphylogeny resolves global patterns of mushroom evolution.</title>
        <authorList>
            <person name="Varga T."/>
            <person name="Krizsan K."/>
            <person name="Foldi C."/>
            <person name="Dima B."/>
            <person name="Sanchez-Garcia M."/>
            <person name="Sanchez-Ramirez S."/>
            <person name="Szollosi G.J."/>
            <person name="Szarkandi J.G."/>
            <person name="Papp V."/>
            <person name="Albert L."/>
            <person name="Andreopoulos W."/>
            <person name="Angelini C."/>
            <person name="Antonin V."/>
            <person name="Barry K.W."/>
            <person name="Bougher N.L."/>
            <person name="Buchanan P."/>
            <person name="Buyck B."/>
            <person name="Bense V."/>
            <person name="Catcheside P."/>
            <person name="Chovatia M."/>
            <person name="Cooper J."/>
            <person name="Damon W."/>
            <person name="Desjardin D."/>
            <person name="Finy P."/>
            <person name="Geml J."/>
            <person name="Haridas S."/>
            <person name="Hughes K."/>
            <person name="Justo A."/>
            <person name="Karasinski D."/>
            <person name="Kautmanova I."/>
            <person name="Kiss B."/>
            <person name="Kocsube S."/>
            <person name="Kotiranta H."/>
            <person name="LaButti K.M."/>
            <person name="Lechner B.E."/>
            <person name="Liimatainen K."/>
            <person name="Lipzen A."/>
            <person name="Lukacs Z."/>
            <person name="Mihaltcheva S."/>
            <person name="Morgado L.N."/>
            <person name="Niskanen T."/>
            <person name="Noordeloos M.E."/>
            <person name="Ohm R.A."/>
            <person name="Ortiz-Santana B."/>
            <person name="Ovrebo C."/>
            <person name="Racz N."/>
            <person name="Riley R."/>
            <person name="Savchenko A."/>
            <person name="Shiryaev A."/>
            <person name="Soop K."/>
            <person name="Spirin V."/>
            <person name="Szebenyi C."/>
            <person name="Tomsovsky M."/>
            <person name="Tulloss R.E."/>
            <person name="Uehling J."/>
            <person name="Grigoriev I.V."/>
            <person name="Vagvolgyi C."/>
            <person name="Papp T."/>
            <person name="Martin F.M."/>
            <person name="Miettinen O."/>
            <person name="Hibbett D.S."/>
            <person name="Nagy L.G."/>
        </authorList>
    </citation>
    <scope>NUCLEOTIDE SEQUENCE [LARGE SCALE GENOMIC DNA]</scope>
    <source>
        <strain evidence="3 4">OMC1185</strain>
    </source>
</reference>
<gene>
    <name evidence="3" type="ORF">OE88DRAFT_1667698</name>
</gene>
<feature type="compositionally biased region" description="Low complexity" evidence="2">
    <location>
        <begin position="419"/>
        <end position="432"/>
    </location>
</feature>
<dbReference type="Proteomes" id="UP000305948">
    <property type="component" value="Unassembled WGS sequence"/>
</dbReference>
<feature type="compositionally biased region" description="Low complexity" evidence="2">
    <location>
        <begin position="700"/>
        <end position="713"/>
    </location>
</feature>
<feature type="compositionally biased region" description="Pro residues" evidence="2">
    <location>
        <begin position="629"/>
        <end position="645"/>
    </location>
</feature>
<feature type="compositionally biased region" description="Basic and acidic residues" evidence="2">
    <location>
        <begin position="105"/>
        <end position="121"/>
    </location>
</feature>
<dbReference type="Pfam" id="PF00400">
    <property type="entry name" value="WD40"/>
    <property type="match status" value="1"/>
</dbReference>
<feature type="region of interest" description="Disordered" evidence="2">
    <location>
        <begin position="699"/>
        <end position="739"/>
    </location>
</feature>
<organism evidence="3 4">
    <name type="scientific">Heliocybe sulcata</name>
    <dbReference type="NCBI Taxonomy" id="5364"/>
    <lineage>
        <taxon>Eukaryota</taxon>
        <taxon>Fungi</taxon>
        <taxon>Dikarya</taxon>
        <taxon>Basidiomycota</taxon>
        <taxon>Agaricomycotina</taxon>
        <taxon>Agaricomycetes</taxon>
        <taxon>Gloeophyllales</taxon>
        <taxon>Gloeophyllaceae</taxon>
        <taxon>Heliocybe</taxon>
    </lineage>
</organism>
<dbReference type="PROSITE" id="PS50082">
    <property type="entry name" value="WD_REPEATS_2"/>
    <property type="match status" value="1"/>
</dbReference>
<protein>
    <submittedName>
        <fullName evidence="3">Uncharacterized protein</fullName>
    </submittedName>
</protein>
<feature type="compositionally biased region" description="Polar residues" evidence="2">
    <location>
        <begin position="200"/>
        <end position="218"/>
    </location>
</feature>
<evidence type="ECO:0000313" key="3">
    <source>
        <dbReference type="EMBL" id="TFK46371.1"/>
    </source>
</evidence>
<dbReference type="InterPro" id="IPR015943">
    <property type="entry name" value="WD40/YVTN_repeat-like_dom_sf"/>
</dbReference>
<feature type="repeat" description="WD" evidence="1">
    <location>
        <begin position="860"/>
        <end position="894"/>
    </location>
</feature>
<dbReference type="OrthoDB" id="3236053at2759"/>
<evidence type="ECO:0000256" key="1">
    <source>
        <dbReference type="PROSITE-ProRule" id="PRU00221"/>
    </source>
</evidence>
<proteinExistence type="predicted"/>
<dbReference type="InterPro" id="IPR036322">
    <property type="entry name" value="WD40_repeat_dom_sf"/>
</dbReference>
<dbReference type="SMART" id="SM00320">
    <property type="entry name" value="WD40"/>
    <property type="match status" value="3"/>
</dbReference>
<keyword evidence="4" id="KW-1185">Reference proteome</keyword>